<dbReference type="SMART" id="SM00450">
    <property type="entry name" value="RHOD"/>
    <property type="match status" value="1"/>
</dbReference>
<evidence type="ECO:0000256" key="1">
    <source>
        <dbReference type="SAM" id="SignalP"/>
    </source>
</evidence>
<dbReference type="SUPFAM" id="SSF52821">
    <property type="entry name" value="Rhodanese/Cell cycle control phosphatase"/>
    <property type="match status" value="1"/>
</dbReference>
<feature type="chain" id="PRO_5042465560" evidence="1">
    <location>
        <begin position="27"/>
        <end position="163"/>
    </location>
</feature>
<dbReference type="PROSITE" id="PS50206">
    <property type="entry name" value="RHODANESE_3"/>
    <property type="match status" value="1"/>
</dbReference>
<name>A0AAI9WN47_9BURK</name>
<evidence type="ECO:0000313" key="3">
    <source>
        <dbReference type="EMBL" id="KAB7651769.1"/>
    </source>
</evidence>
<gene>
    <name evidence="3" type="ORF">GBM96_04460</name>
</gene>
<keyword evidence="1" id="KW-0732">Signal</keyword>
<dbReference type="Gene3D" id="3.40.250.10">
    <property type="entry name" value="Rhodanese-like domain"/>
    <property type="match status" value="1"/>
</dbReference>
<organism evidence="3 4">
    <name type="scientific">Sutterella seckii</name>
    <dbReference type="NCBI Taxonomy" id="1944635"/>
    <lineage>
        <taxon>Bacteria</taxon>
        <taxon>Pseudomonadati</taxon>
        <taxon>Pseudomonadota</taxon>
        <taxon>Betaproteobacteria</taxon>
        <taxon>Burkholderiales</taxon>
        <taxon>Sutterellaceae</taxon>
        <taxon>Sutterella</taxon>
    </lineage>
</organism>
<sequence>MMKTTCLAALCAAFLAAAGFSSSAEAAENTTAAVQQRQPIPLSLARVAKNLGKPGVYVFDCNPEDIYEQSHLKGSIHANVEGWEKLLPADKKNSFIILYCINRLCNVSFEASLRVIELGYENVYLMPDGIQGWVQNGYEFEGLGRKDRGIEAARLKREAAKQQ</sequence>
<dbReference type="EMBL" id="WEHW01000010">
    <property type="protein sequence ID" value="KAB7651769.1"/>
    <property type="molecule type" value="Genomic_DNA"/>
</dbReference>
<reference evidence="3 4" key="1">
    <citation type="submission" date="2019-10" db="EMBL/GenBank/DDBJ databases">
        <title>Genome diversity of Sutterella seckii.</title>
        <authorList>
            <person name="Chaplin A.V."/>
            <person name="Sokolova S.R."/>
            <person name="Mosin K.A."/>
            <person name="Ivanova E.L."/>
            <person name="Kochetkova T.O."/>
            <person name="Goltsov A.Y."/>
            <person name="Trofimov D.Y."/>
            <person name="Efimov B.A."/>
        </authorList>
    </citation>
    <scope>NUCLEOTIDE SEQUENCE [LARGE SCALE GENOMIC DNA]</scope>
    <source>
        <strain evidence="3 4">ASD3426</strain>
    </source>
</reference>
<feature type="signal peptide" evidence="1">
    <location>
        <begin position="1"/>
        <end position="26"/>
    </location>
</feature>
<dbReference type="Proteomes" id="UP000469462">
    <property type="component" value="Unassembled WGS sequence"/>
</dbReference>
<dbReference type="AlphaFoldDB" id="A0AAI9WN47"/>
<dbReference type="CDD" id="cd00158">
    <property type="entry name" value="RHOD"/>
    <property type="match status" value="1"/>
</dbReference>
<evidence type="ECO:0000259" key="2">
    <source>
        <dbReference type="PROSITE" id="PS50206"/>
    </source>
</evidence>
<feature type="domain" description="Rhodanese" evidence="2">
    <location>
        <begin position="52"/>
        <end position="142"/>
    </location>
</feature>
<keyword evidence="4" id="KW-1185">Reference proteome</keyword>
<accession>A0AAI9WN47</accession>
<dbReference type="RefSeq" id="WP_139687589.1">
    <property type="nucleotide sequence ID" value="NZ_WEHW01000010.1"/>
</dbReference>
<evidence type="ECO:0000313" key="4">
    <source>
        <dbReference type="Proteomes" id="UP000469462"/>
    </source>
</evidence>
<comment type="caution">
    <text evidence="3">The sequence shown here is derived from an EMBL/GenBank/DDBJ whole genome shotgun (WGS) entry which is preliminary data.</text>
</comment>
<proteinExistence type="predicted"/>
<dbReference type="InterPro" id="IPR001763">
    <property type="entry name" value="Rhodanese-like_dom"/>
</dbReference>
<dbReference type="Pfam" id="PF00581">
    <property type="entry name" value="Rhodanese"/>
    <property type="match status" value="1"/>
</dbReference>
<dbReference type="InterPro" id="IPR036873">
    <property type="entry name" value="Rhodanese-like_dom_sf"/>
</dbReference>
<protein>
    <submittedName>
        <fullName evidence="3">Rhodanese-like domain-containing protein</fullName>
    </submittedName>
</protein>